<dbReference type="RefSeq" id="WP_339093618.1">
    <property type="nucleotide sequence ID" value="NZ_LR743508.1"/>
</dbReference>
<protein>
    <submittedName>
        <fullName evidence="1">Uncharacterized protein</fullName>
    </submittedName>
</protein>
<organism evidence="1">
    <name type="scientific">Variovorax paradoxus</name>
    <dbReference type="NCBI Taxonomy" id="34073"/>
    <lineage>
        <taxon>Bacteria</taxon>
        <taxon>Pseudomonadati</taxon>
        <taxon>Pseudomonadota</taxon>
        <taxon>Betaproteobacteria</taxon>
        <taxon>Burkholderiales</taxon>
        <taxon>Comamonadaceae</taxon>
        <taxon>Variovorax</taxon>
    </lineage>
</organism>
<accession>A0A679JL19</accession>
<reference evidence="1" key="1">
    <citation type="submission" date="2019-12" db="EMBL/GenBank/DDBJ databases">
        <authorList>
            <person name="Cremers G."/>
        </authorList>
    </citation>
    <scope>NUCLEOTIDE SEQUENCE</scope>
    <source>
        <strain evidence="1">Vvax</strain>
    </source>
</reference>
<dbReference type="EMBL" id="LR743508">
    <property type="protein sequence ID" value="CAA2109671.1"/>
    <property type="molecule type" value="Genomic_DNA"/>
</dbReference>
<sequence length="134" mass="14555">MTSTSGLEPCSDRSLGSDAIGCAKTTGDWYERHRLALQFLHGLERVVFPSSSTERQACESAAVLWQAGLIRAEVHPNLRQVVIWGLTEVGLEFFSRRHGKSGAAGAPPVWHAPRGLQDTALVHPRARAPMSVIA</sequence>
<gene>
    <name evidence="1" type="ORF">VVAX_05942</name>
</gene>
<name>A0A679JL19_VARPD</name>
<evidence type="ECO:0000313" key="1">
    <source>
        <dbReference type="EMBL" id="CAA2109671.1"/>
    </source>
</evidence>
<proteinExistence type="predicted"/>
<dbReference type="AlphaFoldDB" id="A0A679JL19"/>